<evidence type="ECO:0000256" key="8">
    <source>
        <dbReference type="RuleBase" id="RU003699"/>
    </source>
</evidence>
<dbReference type="PANTHER" id="PTHR11831:SF4">
    <property type="entry name" value="SMALL RIBOSOMAL SUBUNIT PROTEIN US4M"/>
    <property type="match status" value="1"/>
</dbReference>
<evidence type="ECO:0000259" key="9">
    <source>
        <dbReference type="SMART" id="SM00363"/>
    </source>
</evidence>
<gene>
    <name evidence="7" type="primary">rpsD</name>
    <name evidence="11" type="ORF">US54_C0012G0028</name>
</gene>
<dbReference type="GO" id="GO:0003735">
    <property type="term" value="F:structural constituent of ribosome"/>
    <property type="evidence" value="ECO:0007669"/>
    <property type="project" value="InterPro"/>
</dbReference>
<dbReference type="PROSITE" id="PS00632">
    <property type="entry name" value="RIBOSOMAL_S4"/>
    <property type="match status" value="1"/>
</dbReference>
<evidence type="ECO:0000313" key="12">
    <source>
        <dbReference type="Proteomes" id="UP000034471"/>
    </source>
</evidence>
<comment type="similarity">
    <text evidence="1 7 8">Belongs to the universal ribosomal protein uS4 family.</text>
</comment>
<dbReference type="InterPro" id="IPR005709">
    <property type="entry name" value="Ribosomal_uS4_bac-type"/>
</dbReference>
<dbReference type="PROSITE" id="PS50889">
    <property type="entry name" value="S4"/>
    <property type="match status" value="1"/>
</dbReference>
<dbReference type="SUPFAM" id="SSF55174">
    <property type="entry name" value="Alpha-L RNA-binding motif"/>
    <property type="match status" value="1"/>
</dbReference>
<dbReference type="GO" id="GO:0019843">
    <property type="term" value="F:rRNA binding"/>
    <property type="evidence" value="ECO:0007669"/>
    <property type="project" value="UniProtKB-UniRule"/>
</dbReference>
<dbReference type="SMART" id="SM00363">
    <property type="entry name" value="S4"/>
    <property type="match status" value="1"/>
</dbReference>
<feature type="domain" description="Small ribosomal subunit protein uS4 N-terminal" evidence="10">
    <location>
        <begin position="2"/>
        <end position="97"/>
    </location>
</feature>
<dbReference type="EMBL" id="LBTJ01000012">
    <property type="protein sequence ID" value="KKQ38331.1"/>
    <property type="molecule type" value="Genomic_DNA"/>
</dbReference>
<evidence type="ECO:0000256" key="3">
    <source>
        <dbReference type="ARBA" id="ARBA00022884"/>
    </source>
</evidence>
<dbReference type="PANTHER" id="PTHR11831">
    <property type="entry name" value="30S 40S RIBOSOMAL PROTEIN"/>
    <property type="match status" value="1"/>
</dbReference>
<keyword evidence="2 7" id="KW-0699">rRNA-binding</keyword>
<evidence type="ECO:0000256" key="4">
    <source>
        <dbReference type="ARBA" id="ARBA00022980"/>
    </source>
</evidence>
<dbReference type="SMART" id="SM01390">
    <property type="entry name" value="Ribosomal_S4"/>
    <property type="match status" value="1"/>
</dbReference>
<evidence type="ECO:0000256" key="7">
    <source>
        <dbReference type="HAMAP-Rule" id="MF_01306"/>
    </source>
</evidence>
<protein>
    <recommendedName>
        <fullName evidence="6 7">Small ribosomal subunit protein uS4</fullName>
    </recommendedName>
</protein>
<evidence type="ECO:0000256" key="6">
    <source>
        <dbReference type="ARBA" id="ARBA00035254"/>
    </source>
</evidence>
<evidence type="ECO:0000313" key="11">
    <source>
        <dbReference type="EMBL" id="KKQ38331.1"/>
    </source>
</evidence>
<keyword evidence="4 7" id="KW-0689">Ribosomal protein</keyword>
<dbReference type="Pfam" id="PF01479">
    <property type="entry name" value="S4"/>
    <property type="match status" value="1"/>
</dbReference>
<proteinExistence type="inferred from homology"/>
<dbReference type="GO" id="GO:0006412">
    <property type="term" value="P:translation"/>
    <property type="evidence" value="ECO:0007669"/>
    <property type="project" value="UniProtKB-UniRule"/>
</dbReference>
<dbReference type="GO" id="GO:0015935">
    <property type="term" value="C:small ribosomal subunit"/>
    <property type="evidence" value="ECO:0007669"/>
    <property type="project" value="InterPro"/>
</dbReference>
<organism evidence="11 12">
    <name type="scientific">Candidatus Roizmanbacteria bacterium GW2011_GWA2_37_7</name>
    <dbReference type="NCBI Taxonomy" id="1618481"/>
    <lineage>
        <taxon>Bacteria</taxon>
        <taxon>Candidatus Roizmaniibacteriota</taxon>
    </lineage>
</organism>
<dbReference type="NCBIfam" id="NF003717">
    <property type="entry name" value="PRK05327.1"/>
    <property type="match status" value="1"/>
</dbReference>
<dbReference type="Proteomes" id="UP000034471">
    <property type="component" value="Unassembled WGS sequence"/>
</dbReference>
<evidence type="ECO:0000256" key="5">
    <source>
        <dbReference type="ARBA" id="ARBA00023274"/>
    </source>
</evidence>
<keyword evidence="5 7" id="KW-0687">Ribonucleoprotein</keyword>
<dbReference type="NCBIfam" id="TIGR01017">
    <property type="entry name" value="rpsD_bact"/>
    <property type="match status" value="1"/>
</dbReference>
<sequence length="206" mass="23831">MRYTGPKNKIARRQATDLGLKTAGSKSHASLLKKMNIRPGQHGTRYRRKESEHARQLIEKQKLRYLFGLTESQLKKYFTIASRKKGNTAIYLGELLERRLDNILYRLGFTPTRAAARQLVTHGHIAVNDKKINIPSYLMKNNEKISFLTKKTKEIPYIQIFCETSDVIVPVWLEAKKDSGLLTQTPDNTLIQQQVNLRLVIEFYSR</sequence>
<dbReference type="FunFam" id="3.10.290.10:FF:000001">
    <property type="entry name" value="30S ribosomal protein S4"/>
    <property type="match status" value="1"/>
</dbReference>
<keyword evidence="3 7" id="KW-0694">RNA-binding</keyword>
<evidence type="ECO:0000256" key="2">
    <source>
        <dbReference type="ARBA" id="ARBA00022730"/>
    </source>
</evidence>
<name>A0A0G0KCM1_9BACT</name>
<comment type="subunit">
    <text evidence="7">Part of the 30S ribosomal subunit. Contacts protein S5. The interaction surface between S4 and S5 is involved in control of translational fidelity.</text>
</comment>
<dbReference type="AlphaFoldDB" id="A0A0G0KCM1"/>
<dbReference type="Gene3D" id="3.10.290.10">
    <property type="entry name" value="RNA-binding S4 domain"/>
    <property type="match status" value="1"/>
</dbReference>
<dbReference type="CDD" id="cd00165">
    <property type="entry name" value="S4"/>
    <property type="match status" value="1"/>
</dbReference>
<dbReference type="Gene3D" id="1.10.1050.10">
    <property type="entry name" value="Ribosomal Protein S4 Delta 41, Chain A, domain 1"/>
    <property type="match status" value="1"/>
</dbReference>
<dbReference type="InterPro" id="IPR022801">
    <property type="entry name" value="Ribosomal_uS4"/>
</dbReference>
<dbReference type="GO" id="GO:0042274">
    <property type="term" value="P:ribosomal small subunit biogenesis"/>
    <property type="evidence" value="ECO:0007669"/>
    <property type="project" value="TreeGrafter"/>
</dbReference>
<evidence type="ECO:0000259" key="10">
    <source>
        <dbReference type="SMART" id="SM01390"/>
    </source>
</evidence>
<dbReference type="PATRIC" id="fig|1618481.3.peg.353"/>
<dbReference type="InterPro" id="IPR001912">
    <property type="entry name" value="Ribosomal_uS4_N"/>
</dbReference>
<evidence type="ECO:0000256" key="1">
    <source>
        <dbReference type="ARBA" id="ARBA00007465"/>
    </source>
</evidence>
<dbReference type="InterPro" id="IPR002942">
    <property type="entry name" value="S4_RNA-bd"/>
</dbReference>
<dbReference type="HAMAP" id="MF_01306_B">
    <property type="entry name" value="Ribosomal_uS4_B"/>
    <property type="match status" value="1"/>
</dbReference>
<feature type="domain" description="RNA-binding S4" evidence="9">
    <location>
        <begin position="98"/>
        <end position="161"/>
    </location>
</feature>
<dbReference type="STRING" id="1618481.US54_C0012G0028"/>
<dbReference type="InterPro" id="IPR018079">
    <property type="entry name" value="Ribosomal_uS4_CS"/>
</dbReference>
<accession>A0A0G0KCM1</accession>
<dbReference type="InterPro" id="IPR036986">
    <property type="entry name" value="S4_RNA-bd_sf"/>
</dbReference>
<comment type="function">
    <text evidence="7">One of the primary rRNA binding proteins, it binds directly to 16S rRNA where it nucleates assembly of the body of the 30S subunit.</text>
</comment>
<dbReference type="Pfam" id="PF00163">
    <property type="entry name" value="Ribosomal_S4"/>
    <property type="match status" value="1"/>
</dbReference>
<reference evidence="11 12" key="1">
    <citation type="journal article" date="2015" name="Nature">
        <title>rRNA introns, odd ribosomes, and small enigmatic genomes across a large radiation of phyla.</title>
        <authorList>
            <person name="Brown C.T."/>
            <person name="Hug L.A."/>
            <person name="Thomas B.C."/>
            <person name="Sharon I."/>
            <person name="Castelle C.J."/>
            <person name="Singh A."/>
            <person name="Wilkins M.J."/>
            <person name="Williams K.H."/>
            <person name="Banfield J.F."/>
        </authorList>
    </citation>
    <scope>NUCLEOTIDE SEQUENCE [LARGE SCALE GENOMIC DNA]</scope>
</reference>
<comment type="function">
    <text evidence="7">With S5 and S12 plays an important role in translational accuracy.</text>
</comment>
<comment type="caution">
    <text evidence="11">The sequence shown here is derived from an EMBL/GenBank/DDBJ whole genome shotgun (WGS) entry which is preliminary data.</text>
</comment>